<evidence type="ECO:0000259" key="1">
    <source>
        <dbReference type="Pfam" id="PF01636"/>
    </source>
</evidence>
<dbReference type="SUPFAM" id="SSF56112">
    <property type="entry name" value="Protein kinase-like (PK-like)"/>
    <property type="match status" value="1"/>
</dbReference>
<keyword evidence="3" id="KW-1185">Reference proteome</keyword>
<dbReference type="Pfam" id="PF13671">
    <property type="entry name" value="AAA_33"/>
    <property type="match status" value="1"/>
</dbReference>
<gene>
    <name evidence="2" type="ORF">SAMN05421779_10711</name>
</gene>
<dbReference type="OrthoDB" id="9810277at2"/>
<dbReference type="Proteomes" id="UP000185678">
    <property type="component" value="Unassembled WGS sequence"/>
</dbReference>
<dbReference type="InterPro" id="IPR027417">
    <property type="entry name" value="P-loop_NTPase"/>
</dbReference>
<dbReference type="PANTHER" id="PTHR43883:SF1">
    <property type="entry name" value="GLUCONOKINASE"/>
    <property type="match status" value="1"/>
</dbReference>
<accession>A0A1N7PJG8</accession>
<reference evidence="2 3" key="1">
    <citation type="submission" date="2017-01" db="EMBL/GenBank/DDBJ databases">
        <authorList>
            <person name="Mah S.A."/>
            <person name="Swanson W.J."/>
            <person name="Moy G.W."/>
            <person name="Vacquier V.D."/>
        </authorList>
    </citation>
    <scope>NUCLEOTIDE SEQUENCE [LARGE SCALE GENOMIC DNA]</scope>
    <source>
        <strain evidence="2 3">DSM 11589</strain>
    </source>
</reference>
<proteinExistence type="predicted"/>
<dbReference type="Pfam" id="PF01636">
    <property type="entry name" value="APH"/>
    <property type="match status" value="1"/>
</dbReference>
<dbReference type="Gene3D" id="3.40.50.300">
    <property type="entry name" value="P-loop containing nucleotide triphosphate hydrolases"/>
    <property type="match status" value="1"/>
</dbReference>
<dbReference type="InterPro" id="IPR011009">
    <property type="entry name" value="Kinase-like_dom_sf"/>
</dbReference>
<evidence type="ECO:0000313" key="2">
    <source>
        <dbReference type="EMBL" id="SIT10728.1"/>
    </source>
</evidence>
<dbReference type="EMBL" id="FTOA01000007">
    <property type="protein sequence ID" value="SIT10728.1"/>
    <property type="molecule type" value="Genomic_DNA"/>
</dbReference>
<evidence type="ECO:0000313" key="3">
    <source>
        <dbReference type="Proteomes" id="UP000185678"/>
    </source>
</evidence>
<dbReference type="InterPro" id="IPR052732">
    <property type="entry name" value="Cell-binding_unc_protein"/>
</dbReference>
<dbReference type="SUPFAM" id="SSF52540">
    <property type="entry name" value="P-loop containing nucleoside triphosphate hydrolases"/>
    <property type="match status" value="1"/>
</dbReference>
<name>A0A1N7PJG8_9PROT</name>
<dbReference type="PANTHER" id="PTHR43883">
    <property type="entry name" value="SLR0207 PROTEIN"/>
    <property type="match status" value="1"/>
</dbReference>
<dbReference type="AlphaFoldDB" id="A0A1N7PJG8"/>
<organism evidence="2 3">
    <name type="scientific">Insolitispirillum peregrinum</name>
    <dbReference type="NCBI Taxonomy" id="80876"/>
    <lineage>
        <taxon>Bacteria</taxon>
        <taxon>Pseudomonadati</taxon>
        <taxon>Pseudomonadota</taxon>
        <taxon>Alphaproteobacteria</taxon>
        <taxon>Rhodospirillales</taxon>
        <taxon>Novispirillaceae</taxon>
        <taxon>Insolitispirillum</taxon>
    </lineage>
</organism>
<dbReference type="STRING" id="80876.SAMN05421779_10711"/>
<sequence length="515" mass="54870">MSAPSASLQDAIFAFLAQPSTHGAVASVERLDTHISTVFLAGDQVVKVKKAVTLPFLDFAPLSAREAACRKEVELNRRTAPDLYLGVEPITRQADGSFALGGGDGEVVDWAIRMRRFDQDGLLNKVAGRGELTRSLMLDLAEGIAAFHAGAEQRTDFGGAAALRATIDGNEASFSRFYGSVFESARVSALMEASRQQVAAHAGLLDQRQARGMVRQCHGDMHLGNICLIDGAPMLFDCIEFNDHFAIIDVFYDVAFLLMDLDANGYRAEASILLNAYLDLTGDYEALAVLPVMLSMRAQIRSHVSAAIAEHVPDPAPLHDAARDYLALAERYLAMVPATLTAVGGLSGSGKSRCARGLAPLFSHGVGAVVLRSDVLRKQLAGVKPTERLPADAYGPGRSEEVYRRLAALAGAVLSIGQPVIADAVFARPAEREAIEAIAQQVGVAFTGLWLSADPAVAAERITSRSRNASDATPEVLQAQLGYDLGVLSWTQLDSSGPKSDTDAAARAALADWIR</sequence>
<feature type="domain" description="Aminoglycoside phosphotransferase" evidence="1">
    <location>
        <begin position="131"/>
        <end position="288"/>
    </location>
</feature>
<protein>
    <recommendedName>
        <fullName evidence="1">Aminoglycoside phosphotransferase domain-containing protein</fullName>
    </recommendedName>
</protein>
<dbReference type="InterPro" id="IPR002575">
    <property type="entry name" value="Aminoglycoside_PTrfase"/>
</dbReference>
<dbReference type="RefSeq" id="WP_076401626.1">
    <property type="nucleotide sequence ID" value="NZ_FTOA01000007.1"/>
</dbReference>